<accession>A0A8S1YLQ3</accession>
<keyword evidence="3" id="KW-1185">Reference proteome</keyword>
<reference evidence="2" key="1">
    <citation type="submission" date="2021-01" db="EMBL/GenBank/DDBJ databases">
        <authorList>
            <consortium name="Genoscope - CEA"/>
            <person name="William W."/>
        </authorList>
    </citation>
    <scope>NUCLEOTIDE SEQUENCE</scope>
</reference>
<evidence type="ECO:0000313" key="2">
    <source>
        <dbReference type="EMBL" id="CAD8214879.1"/>
    </source>
</evidence>
<dbReference type="PANTHER" id="PTHR39767:SF2">
    <property type="entry name" value="CHROMOSOME UNDETERMINED SCAFFOLD_1, WHOLE GENOME SHOTGUN SEQUENCE"/>
    <property type="match status" value="1"/>
</dbReference>
<keyword evidence="1" id="KW-0732">Signal</keyword>
<evidence type="ECO:0000313" key="3">
    <source>
        <dbReference type="Proteomes" id="UP000683925"/>
    </source>
</evidence>
<sequence length="248" mass="28162">MALLISFLKILFLKSIAYENCMTDDAADCRFTDFQIAGTIGGTLGRCGSDPKNLYLGPFGQRTTLTKTFTNIPPNKELEMSFNVWKLDSWDAEGFEIYVNNELLENLVIQFGKGAMICRNELYEDSLEPLSFKFSIIGSDLIIKIKDNLDQDLSDESWGIRDFVLRLKVPCVNFYSECNYTGTLLQICQGEQSKLQNYIPFEIKSIWMGSGIIVQLKGPNFFDGVLQEFTSSQSCLDGFQFPKVIYQE</sequence>
<protein>
    <recommendedName>
        <fullName evidence="4">Galectin</fullName>
    </recommendedName>
</protein>
<organism evidence="2 3">
    <name type="scientific">Paramecium octaurelia</name>
    <dbReference type="NCBI Taxonomy" id="43137"/>
    <lineage>
        <taxon>Eukaryota</taxon>
        <taxon>Sar</taxon>
        <taxon>Alveolata</taxon>
        <taxon>Ciliophora</taxon>
        <taxon>Intramacronucleata</taxon>
        <taxon>Oligohymenophorea</taxon>
        <taxon>Peniculida</taxon>
        <taxon>Parameciidae</taxon>
        <taxon>Paramecium</taxon>
    </lineage>
</organism>
<gene>
    <name evidence="2" type="ORF">POCTA_138.1.T1920022</name>
</gene>
<dbReference type="Proteomes" id="UP000683925">
    <property type="component" value="Unassembled WGS sequence"/>
</dbReference>
<dbReference type="PANTHER" id="PTHR39767">
    <property type="entry name" value="CALCIUM/CALMODULIN-BINDING MEMBRANE PROTEIN PCM4-RELATED"/>
    <property type="match status" value="1"/>
</dbReference>
<dbReference type="AlphaFoldDB" id="A0A8S1YLQ3"/>
<proteinExistence type="predicted"/>
<name>A0A8S1YLQ3_PAROT</name>
<comment type="caution">
    <text evidence="2">The sequence shown here is derived from an EMBL/GenBank/DDBJ whole genome shotgun (WGS) entry which is preliminary data.</text>
</comment>
<evidence type="ECO:0000256" key="1">
    <source>
        <dbReference type="SAM" id="SignalP"/>
    </source>
</evidence>
<feature type="signal peptide" evidence="1">
    <location>
        <begin position="1"/>
        <end position="17"/>
    </location>
</feature>
<dbReference type="EMBL" id="CAJJDP010000196">
    <property type="protein sequence ID" value="CAD8214879.1"/>
    <property type="molecule type" value="Genomic_DNA"/>
</dbReference>
<dbReference type="OrthoDB" id="295560at2759"/>
<evidence type="ECO:0008006" key="4">
    <source>
        <dbReference type="Google" id="ProtNLM"/>
    </source>
</evidence>
<feature type="chain" id="PRO_5035851641" description="Galectin" evidence="1">
    <location>
        <begin position="18"/>
        <end position="248"/>
    </location>
</feature>